<organism evidence="1 2">
    <name type="scientific">Clonostachys rosea f. rosea IK726</name>
    <dbReference type="NCBI Taxonomy" id="1349383"/>
    <lineage>
        <taxon>Eukaryota</taxon>
        <taxon>Fungi</taxon>
        <taxon>Dikarya</taxon>
        <taxon>Ascomycota</taxon>
        <taxon>Pezizomycotina</taxon>
        <taxon>Sordariomycetes</taxon>
        <taxon>Hypocreomycetidae</taxon>
        <taxon>Hypocreales</taxon>
        <taxon>Bionectriaceae</taxon>
        <taxon>Clonostachys</taxon>
    </lineage>
</organism>
<keyword evidence="2" id="KW-1185">Reference proteome</keyword>
<reference evidence="1" key="1">
    <citation type="submission" date="2020-04" db="EMBL/GenBank/DDBJ databases">
        <authorList>
            <person name="Broberg M."/>
        </authorList>
    </citation>
    <scope>NUCLEOTIDE SEQUENCE</scope>
</reference>
<reference evidence="1" key="2">
    <citation type="submission" date="2021-10" db="EMBL/GenBank/DDBJ databases">
        <authorList>
            <person name="Piombo E."/>
        </authorList>
    </citation>
    <scope>NUCLEOTIDE SEQUENCE</scope>
</reference>
<proteinExistence type="predicted"/>
<sequence>APSPSIDLEILYCSNQPTPKLPQCKEVDRVFKSHPASSARSNSTGGSISNVMNESIPRRSHFLVDVAKHSLAG</sequence>
<comment type="caution">
    <text evidence="1">The sequence shown here is derived from an EMBL/GenBank/DDBJ whole genome shotgun (WGS) entry which is preliminary data.</text>
</comment>
<accession>A0ACA9UI56</accession>
<gene>
    <name evidence="1" type="ORF">CRV2_00016146</name>
</gene>
<name>A0ACA9UI56_BIOOC</name>
<protein>
    <submittedName>
        <fullName evidence="1">Uncharacterized protein</fullName>
    </submittedName>
</protein>
<evidence type="ECO:0000313" key="2">
    <source>
        <dbReference type="Proteomes" id="UP000836387"/>
    </source>
</evidence>
<dbReference type="Proteomes" id="UP000836387">
    <property type="component" value="Unassembled WGS sequence"/>
</dbReference>
<dbReference type="EMBL" id="CADEHS020000480">
    <property type="protein sequence ID" value="CAG9952173.1"/>
    <property type="molecule type" value="Genomic_DNA"/>
</dbReference>
<feature type="non-terminal residue" evidence="1">
    <location>
        <position position="1"/>
    </location>
</feature>
<evidence type="ECO:0000313" key="1">
    <source>
        <dbReference type="EMBL" id="CAG9952173.1"/>
    </source>
</evidence>